<organism evidence="3 4">
    <name type="scientific">Candida viswanathii</name>
    <dbReference type="NCBI Taxonomy" id="5486"/>
    <lineage>
        <taxon>Eukaryota</taxon>
        <taxon>Fungi</taxon>
        <taxon>Dikarya</taxon>
        <taxon>Ascomycota</taxon>
        <taxon>Saccharomycotina</taxon>
        <taxon>Pichiomycetes</taxon>
        <taxon>Debaryomycetaceae</taxon>
        <taxon>Candida/Lodderomyces clade</taxon>
        <taxon>Candida</taxon>
    </lineage>
</organism>
<evidence type="ECO:0000313" key="3">
    <source>
        <dbReference type="EMBL" id="RCK63453.1"/>
    </source>
</evidence>
<dbReference type="OrthoDB" id="4083086at2759"/>
<feature type="transmembrane region" description="Helical" evidence="2">
    <location>
        <begin position="111"/>
        <end position="130"/>
    </location>
</feature>
<keyword evidence="2" id="KW-1133">Transmembrane helix</keyword>
<dbReference type="EMBL" id="QLNQ01000024">
    <property type="protein sequence ID" value="RCK63453.1"/>
    <property type="molecule type" value="Genomic_DNA"/>
</dbReference>
<sequence>MPNNKHHLSEDDDFTRRPNPRGWTAPKAPYNPYDPNDIRPAEGYPSEYKIPGQEPSGFSSIPKNPTQYQKINEIMERLNYTARPQSDLYPGQYKVLRKVDTNKRVYLGSRYFTTLIVGGISVYALFFHRWNDGKENVFSDFYRFQLRLKERVLGGLSERDYDDLYHPKSAGIVVKNVPDAVYIPEEMQKTKETDYNLNRPSEKHVLEAQRIQQQREEQMLKELEYHKDFAKSFLKENDLSEEELKQTQQEANKPRKKWFGIF</sequence>
<feature type="region of interest" description="Disordered" evidence="1">
    <location>
        <begin position="1"/>
        <end position="47"/>
    </location>
</feature>
<dbReference type="Proteomes" id="UP000253472">
    <property type="component" value="Unassembled WGS sequence"/>
</dbReference>
<name>A0A367YC58_9ASCO</name>
<protein>
    <submittedName>
        <fullName evidence="3">Uncharacterized protein</fullName>
    </submittedName>
</protein>
<comment type="caution">
    <text evidence="3">The sequence shown here is derived from an EMBL/GenBank/DDBJ whole genome shotgun (WGS) entry which is preliminary data.</text>
</comment>
<evidence type="ECO:0000256" key="2">
    <source>
        <dbReference type="SAM" id="Phobius"/>
    </source>
</evidence>
<feature type="region of interest" description="Disordered" evidence="1">
    <location>
        <begin position="240"/>
        <end position="262"/>
    </location>
</feature>
<keyword evidence="2" id="KW-0472">Membrane</keyword>
<keyword evidence="2" id="KW-0812">Transmembrane</keyword>
<evidence type="ECO:0000313" key="4">
    <source>
        <dbReference type="Proteomes" id="UP000253472"/>
    </source>
</evidence>
<reference evidence="3 4" key="1">
    <citation type="submission" date="2018-06" db="EMBL/GenBank/DDBJ databases">
        <title>Whole genome sequencing of Candida tropicalis (genome annotated by CSBL at Korea University).</title>
        <authorList>
            <person name="Ahn J."/>
        </authorList>
    </citation>
    <scope>NUCLEOTIDE SEQUENCE [LARGE SCALE GENOMIC DNA]</scope>
    <source>
        <strain evidence="3 4">ATCC 20962</strain>
    </source>
</reference>
<gene>
    <name evidence="3" type="ORF">Cantr_09635</name>
</gene>
<dbReference type="STRING" id="5486.A0A367YC58"/>
<dbReference type="AlphaFoldDB" id="A0A367YC58"/>
<accession>A0A367YC58</accession>
<proteinExistence type="predicted"/>
<keyword evidence="4" id="KW-1185">Reference proteome</keyword>
<evidence type="ECO:0000256" key="1">
    <source>
        <dbReference type="SAM" id="MobiDB-lite"/>
    </source>
</evidence>